<feature type="domain" description="Acyl-CoA dehydrogenase/oxidase C-terminal" evidence="8">
    <location>
        <begin position="258"/>
        <end position="408"/>
    </location>
</feature>
<dbReference type="Pfam" id="PF02770">
    <property type="entry name" value="Acyl-CoA_dh_M"/>
    <property type="match status" value="1"/>
</dbReference>
<accession>A0ABU2K541</accession>
<dbReference type="SUPFAM" id="SSF47203">
    <property type="entry name" value="Acyl-CoA dehydrogenase C-terminal domain-like"/>
    <property type="match status" value="1"/>
</dbReference>
<dbReference type="PANTHER" id="PTHR48083">
    <property type="entry name" value="MEDIUM-CHAIN SPECIFIC ACYL-COA DEHYDROGENASE, MITOCHONDRIAL-RELATED"/>
    <property type="match status" value="1"/>
</dbReference>
<dbReference type="Gene3D" id="1.10.540.10">
    <property type="entry name" value="Acyl-CoA dehydrogenase/oxidase, N-terminal domain"/>
    <property type="match status" value="1"/>
</dbReference>
<dbReference type="RefSeq" id="WP_311344132.1">
    <property type="nucleotide sequence ID" value="NZ_JAVREI010000002.1"/>
</dbReference>
<keyword evidence="12" id="KW-1185">Reference proteome</keyword>
<evidence type="ECO:0000259" key="9">
    <source>
        <dbReference type="Pfam" id="PF02770"/>
    </source>
</evidence>
<comment type="similarity">
    <text evidence="2 7">Belongs to the acyl-CoA dehydrogenase family.</text>
</comment>
<dbReference type="InterPro" id="IPR009100">
    <property type="entry name" value="AcylCoA_DH/oxidase_NM_dom_sf"/>
</dbReference>
<evidence type="ECO:0000256" key="5">
    <source>
        <dbReference type="ARBA" id="ARBA00022827"/>
    </source>
</evidence>
<evidence type="ECO:0000313" key="11">
    <source>
        <dbReference type="EMBL" id="MDT0275307.1"/>
    </source>
</evidence>
<dbReference type="InterPro" id="IPR013786">
    <property type="entry name" value="AcylCoA_DH/ox_N"/>
</dbReference>
<name>A0ABU2K541_9ACTN</name>
<dbReference type="Pfam" id="PF00441">
    <property type="entry name" value="Acyl-CoA_dh_1"/>
    <property type="match status" value="1"/>
</dbReference>
<dbReference type="Gene3D" id="1.20.140.10">
    <property type="entry name" value="Butyryl-CoA Dehydrogenase, subunit A, domain 3"/>
    <property type="match status" value="1"/>
</dbReference>
<dbReference type="SUPFAM" id="SSF56645">
    <property type="entry name" value="Acyl-CoA dehydrogenase NM domain-like"/>
    <property type="match status" value="1"/>
</dbReference>
<keyword evidence="6 7" id="KW-0560">Oxidoreductase</keyword>
<comment type="cofactor">
    <cofactor evidence="1 7">
        <name>FAD</name>
        <dbReference type="ChEBI" id="CHEBI:57692"/>
    </cofactor>
</comment>
<feature type="domain" description="Acyl-CoA oxidase/dehydrogenase middle" evidence="9">
    <location>
        <begin position="146"/>
        <end position="246"/>
    </location>
</feature>
<evidence type="ECO:0000256" key="3">
    <source>
        <dbReference type="ARBA" id="ARBA00011738"/>
    </source>
</evidence>
<dbReference type="InterPro" id="IPR050741">
    <property type="entry name" value="Acyl-CoA_dehydrogenase"/>
</dbReference>
<evidence type="ECO:0000259" key="8">
    <source>
        <dbReference type="Pfam" id="PF00441"/>
    </source>
</evidence>
<gene>
    <name evidence="11" type="ORF">RM425_05275</name>
</gene>
<dbReference type="EMBL" id="JAVREI010000002">
    <property type="protein sequence ID" value="MDT0275307.1"/>
    <property type="molecule type" value="Genomic_DNA"/>
</dbReference>
<evidence type="ECO:0000256" key="6">
    <source>
        <dbReference type="ARBA" id="ARBA00023002"/>
    </source>
</evidence>
<evidence type="ECO:0000313" key="12">
    <source>
        <dbReference type="Proteomes" id="UP001183222"/>
    </source>
</evidence>
<evidence type="ECO:0000256" key="7">
    <source>
        <dbReference type="RuleBase" id="RU362125"/>
    </source>
</evidence>
<dbReference type="PANTHER" id="PTHR48083:SF13">
    <property type="entry name" value="ACYL-COA DEHYDROGENASE FAMILY MEMBER 11"/>
    <property type="match status" value="1"/>
</dbReference>
<dbReference type="InterPro" id="IPR006091">
    <property type="entry name" value="Acyl-CoA_Oxase/DH_mid-dom"/>
</dbReference>
<evidence type="ECO:0000256" key="1">
    <source>
        <dbReference type="ARBA" id="ARBA00001974"/>
    </source>
</evidence>
<dbReference type="InterPro" id="IPR036250">
    <property type="entry name" value="AcylCo_DH-like_C"/>
</dbReference>
<keyword evidence="5 7" id="KW-0274">FAD</keyword>
<dbReference type="Pfam" id="PF02771">
    <property type="entry name" value="Acyl-CoA_dh_N"/>
    <property type="match status" value="1"/>
</dbReference>
<protein>
    <submittedName>
        <fullName evidence="11">Acyl-CoA dehydrogenase family protein</fullName>
    </submittedName>
</protein>
<reference evidence="12" key="1">
    <citation type="submission" date="2023-07" db="EMBL/GenBank/DDBJ databases">
        <title>30 novel species of actinomycetes from the DSMZ collection.</title>
        <authorList>
            <person name="Nouioui I."/>
        </authorList>
    </citation>
    <scope>NUCLEOTIDE SEQUENCE [LARGE SCALE GENOMIC DNA]</scope>
    <source>
        <strain evidence="12">DSM 46792</strain>
    </source>
</reference>
<dbReference type="Gene3D" id="2.40.110.10">
    <property type="entry name" value="Butyryl-CoA Dehydrogenase, subunit A, domain 2"/>
    <property type="match status" value="1"/>
</dbReference>
<sequence length="421" mass="46105">MPLTVRPIPTLDERINDIRMRTAEIVNNDILPNEQALRRSGHGGYVDDTQPAVIDAKALREEIKQKVRRAGLWAPHLPPEYGGMGLDFLAHAYMNEVLAYATGAAALFGVVAPNSGNQKILLKYGTDEQKEQWLRPLVEGEMESGFSMTEPENPGSDPRSLTTTAVRDGDELVLNGHKWFTSNGHAADFFIVMTRVVEADHDPASGRGQMAQLIVPTDTPGVNIVRGVGIWGRSTSDHVEVRYENVRVPASNLLGAVGQGHQAAQDRLGAGRVFHCMNSIGQMWRAFDLMVERATTRTVHGGPLQDKQFVQGFIADSYMDISAARLMTIQAAERVARNDRGARTDISSIKVFVPAAYSRVVDRAIQVWGAAGVSSDLPLSSMYLGARTLRLADGPDEVHKVLIAKHVLDRYATEGGWDFGN</sequence>
<dbReference type="InterPro" id="IPR037069">
    <property type="entry name" value="AcylCoA_DH/ox_N_sf"/>
</dbReference>
<dbReference type="InterPro" id="IPR046373">
    <property type="entry name" value="Acyl-CoA_Oxase/DH_mid-dom_sf"/>
</dbReference>
<evidence type="ECO:0000259" key="10">
    <source>
        <dbReference type="Pfam" id="PF02771"/>
    </source>
</evidence>
<dbReference type="Proteomes" id="UP001183222">
    <property type="component" value="Unassembled WGS sequence"/>
</dbReference>
<keyword evidence="4 7" id="KW-0285">Flavoprotein</keyword>
<proteinExistence type="inferred from homology"/>
<evidence type="ECO:0000256" key="2">
    <source>
        <dbReference type="ARBA" id="ARBA00009347"/>
    </source>
</evidence>
<organism evidence="11 12">
    <name type="scientific">Blastococcus goldschmidtiae</name>
    <dbReference type="NCBI Taxonomy" id="3075546"/>
    <lineage>
        <taxon>Bacteria</taxon>
        <taxon>Bacillati</taxon>
        <taxon>Actinomycetota</taxon>
        <taxon>Actinomycetes</taxon>
        <taxon>Geodermatophilales</taxon>
        <taxon>Geodermatophilaceae</taxon>
        <taxon>Blastococcus</taxon>
    </lineage>
</organism>
<comment type="subunit">
    <text evidence="3">Homodimer.</text>
</comment>
<comment type="caution">
    <text evidence="11">The sequence shown here is derived from an EMBL/GenBank/DDBJ whole genome shotgun (WGS) entry which is preliminary data.</text>
</comment>
<feature type="domain" description="Acyl-CoA dehydrogenase/oxidase N-terminal" evidence="10">
    <location>
        <begin position="58"/>
        <end position="141"/>
    </location>
</feature>
<dbReference type="InterPro" id="IPR009075">
    <property type="entry name" value="AcylCo_DH/oxidase_C"/>
</dbReference>
<evidence type="ECO:0000256" key="4">
    <source>
        <dbReference type="ARBA" id="ARBA00022630"/>
    </source>
</evidence>